<dbReference type="AlphaFoldDB" id="A0A2K9UZX1"/>
<sequence length="60" mass="6519">MHQNSGIRFLKVVLDLDATKVPGMVRGSDLSSIVTKEQVFTTQVCIKRTIGDSDFLPAPG</sequence>
<evidence type="ECO:0000313" key="1">
    <source>
        <dbReference type="EMBL" id="AUV50597.1"/>
    </source>
</evidence>
<proteinExistence type="predicted"/>
<name>A0A2K9UZX1_ECOLX</name>
<geneLocation type="plasmid" evidence="1">
    <name>pKP_BO_OXA-181</name>
</geneLocation>
<accession>A0A2K9UZX1</accession>
<reference evidence="1" key="1">
    <citation type="submission" date="2017-10" db="EMBL/GenBank/DDBJ databases">
        <title>Escherichia coli strain KP_ZA plasmid pBO_OXA-181, complete sequence.</title>
        <authorList>
            <person name="Gaibani P."/>
        </authorList>
    </citation>
    <scope>NUCLEOTIDE SEQUENCE</scope>
    <source>
        <strain evidence="1">BO15V</strain>
        <plasmid evidence="1">pKP_BO_OXA-181</plasmid>
    </source>
</reference>
<organism evidence="1">
    <name type="scientific">Escherichia coli</name>
    <dbReference type="NCBI Taxonomy" id="562"/>
    <lineage>
        <taxon>Bacteria</taxon>
        <taxon>Pseudomonadati</taxon>
        <taxon>Pseudomonadota</taxon>
        <taxon>Gammaproteobacteria</taxon>
        <taxon>Enterobacterales</taxon>
        <taxon>Enterobacteriaceae</taxon>
        <taxon>Escherichia</taxon>
    </lineage>
</organism>
<keyword evidence="1" id="KW-0614">Plasmid</keyword>
<protein>
    <submittedName>
        <fullName evidence="1">Uncharacterized protein</fullName>
    </submittedName>
</protein>
<dbReference type="EMBL" id="MG228426">
    <property type="protein sequence ID" value="AUV50597.1"/>
    <property type="molecule type" value="Genomic_DNA"/>
</dbReference>